<sequence>MANANAVPRRLPLHLLEEITDDFSEDRELGSGAYGKVYLGVHKDGQKIAVKILYDSPGHDDTLFDKEFHNLASLQHQHIVRLVGYCHETQRECVQYNGRMVLADVTKRALCLEFMQNGSLDRYLSDESEGHGWHTRYKIIKGICSGLKYLHEELNPPIYHLDLKPANILLDENMIPKIADFGLSRLFGEEKTQITNSPVGTLGYLPPEYINQNIISNKLDIFSLGVVTIKIIAGRTGYSRSAEMSSEQFIDIVHGNWSNRLQATSADLLDSCSEQVKRCIEIALSCLEVDRGKRPTIGDIVNMLNETEILQTYHGALIEQMCMVKVTELIDVQPLQLHFCFWENRLMSCPLHVTNNTDDHDVIVRLVPKFQEGKSYYHNLQSLGGVVPPRSTHTFVVIMKEQQQPPTTMDRLAIVVVSFPVKVEDRLDMDRLFTRAIQENRATYTTVCATTREMMSCEQPIRPAFKVVCPDDAFGKMNSIDVHPTEPWILASSYSAAYSTFVCILNYETQGRMVNLECKRDDGHPSNVSRVRFIARKQLFVVGSNQGYIHVYTCLPPNKVKEFKAHNGLVTWLAVHPTQPFLLSACCDHLIKLWDWDNGWECIRTFNGHSHIVNQVKFNPYDSNTFASVSCDRTAKIWSIFSSNPVTSLDCRPDNQWCVDFFRAAGDQQSYMVTASWDGTAQIWDTQTETCVREINGLQHCRDNVAVIDCLRDHPVLVTVRPGHVVSLCDSTTYRSESTTQFGLGYVQSFAYLKGIRSLAIGHENGIAIMEIPTAPKTIDALWSDDKLLLRPDRPGASE</sequence>
<reference evidence="1" key="1">
    <citation type="submission" date="2021-05" db="EMBL/GenBank/DDBJ databases">
        <authorList>
            <person name="Scholz U."/>
            <person name="Mascher M."/>
            <person name="Fiebig A."/>
        </authorList>
    </citation>
    <scope>NUCLEOTIDE SEQUENCE [LARGE SCALE GENOMIC DNA]</scope>
</reference>
<accession>A0ACD5VTT5</accession>
<keyword evidence="2" id="KW-1185">Reference proteome</keyword>
<protein>
    <submittedName>
        <fullName evidence="1">Uncharacterized protein</fullName>
    </submittedName>
</protein>
<dbReference type="EnsemblPlants" id="AVESA.00010b.r2.3CG0515180.1">
    <property type="protein sequence ID" value="AVESA.00010b.r2.3CG0515180.1.CDS"/>
    <property type="gene ID" value="AVESA.00010b.r2.3CG0515180"/>
</dbReference>
<name>A0ACD5VTT5_AVESA</name>
<evidence type="ECO:0000313" key="2">
    <source>
        <dbReference type="Proteomes" id="UP001732700"/>
    </source>
</evidence>
<dbReference type="Proteomes" id="UP001732700">
    <property type="component" value="Chromosome 3C"/>
</dbReference>
<organism evidence="1 2">
    <name type="scientific">Avena sativa</name>
    <name type="common">Oat</name>
    <dbReference type="NCBI Taxonomy" id="4498"/>
    <lineage>
        <taxon>Eukaryota</taxon>
        <taxon>Viridiplantae</taxon>
        <taxon>Streptophyta</taxon>
        <taxon>Embryophyta</taxon>
        <taxon>Tracheophyta</taxon>
        <taxon>Spermatophyta</taxon>
        <taxon>Magnoliopsida</taxon>
        <taxon>Liliopsida</taxon>
        <taxon>Poales</taxon>
        <taxon>Poaceae</taxon>
        <taxon>BOP clade</taxon>
        <taxon>Pooideae</taxon>
        <taxon>Poodae</taxon>
        <taxon>Poeae</taxon>
        <taxon>Poeae Chloroplast Group 1 (Aveneae type)</taxon>
        <taxon>Aveninae</taxon>
        <taxon>Avena</taxon>
    </lineage>
</organism>
<evidence type="ECO:0000313" key="1">
    <source>
        <dbReference type="EnsemblPlants" id="AVESA.00010b.r2.3CG0515180.1.CDS"/>
    </source>
</evidence>
<reference evidence="1" key="2">
    <citation type="submission" date="2025-09" db="UniProtKB">
        <authorList>
            <consortium name="EnsemblPlants"/>
        </authorList>
    </citation>
    <scope>IDENTIFICATION</scope>
</reference>
<proteinExistence type="predicted"/>